<dbReference type="KEGG" id="ckw:CKALI_05480"/>
<reference evidence="2" key="1">
    <citation type="submission" date="2019-11" db="EMBL/GenBank/DDBJ databases">
        <title>Complete genome sequence of Corynebacterium kalinowskii 1959, a novel Corynebacterium species isolated from soil of a small paddock in Vilsendorf, Germany.</title>
        <authorList>
            <person name="Schaffert L."/>
            <person name="Ruwe M."/>
            <person name="Milse J."/>
            <person name="Hanuschka K."/>
            <person name="Ortseifen V."/>
            <person name="Droste J."/>
            <person name="Brandt D."/>
            <person name="Schlueter L."/>
            <person name="Kutter Y."/>
            <person name="Vinke S."/>
            <person name="Viehoefer P."/>
            <person name="Jacob L."/>
            <person name="Luebke N.-C."/>
            <person name="Schulte-Berndt E."/>
            <person name="Hain C."/>
            <person name="Linder M."/>
            <person name="Schmidt P."/>
            <person name="Wollenschlaeger L."/>
            <person name="Luttermann T."/>
            <person name="Thieme E."/>
            <person name="Hassa J."/>
            <person name="Haak M."/>
            <person name="Wittchen M."/>
            <person name="Mentz A."/>
            <person name="Persicke M."/>
            <person name="Busche T."/>
            <person name="Ruckert C."/>
        </authorList>
    </citation>
    <scope>NUCLEOTIDE SEQUENCE [LARGE SCALE GENOMIC DNA]</scope>
    <source>
        <strain evidence="2">1959</strain>
    </source>
</reference>
<dbReference type="Proteomes" id="UP000427071">
    <property type="component" value="Chromosome"/>
</dbReference>
<dbReference type="EMBL" id="CP046452">
    <property type="protein sequence ID" value="QGU01966.1"/>
    <property type="molecule type" value="Genomic_DNA"/>
</dbReference>
<evidence type="ECO:0000313" key="1">
    <source>
        <dbReference type="EMBL" id="QGU01966.1"/>
    </source>
</evidence>
<evidence type="ECO:0008006" key="3">
    <source>
        <dbReference type="Google" id="ProtNLM"/>
    </source>
</evidence>
<accession>A0A6B8VT85</accession>
<dbReference type="AlphaFoldDB" id="A0A6B8VT85"/>
<gene>
    <name evidence="1" type="ORF">CKALI_05480</name>
</gene>
<protein>
    <recommendedName>
        <fullName evidence="3">FCS-type domain-containing protein</fullName>
    </recommendedName>
</protein>
<sequence>MVNVVKPYIASATTHAGAGKPATCAWCGKTIEAGGRGRPKKYCSHSCRQRAYEQRNNVAGTSIPAEAVILRPEKVAQLKDSLFELRCAAEDVATAASEGANAEEMRQLCEDLVELACTIEKLR</sequence>
<evidence type="ECO:0000313" key="2">
    <source>
        <dbReference type="Proteomes" id="UP000427071"/>
    </source>
</evidence>
<proteinExistence type="predicted"/>
<organism evidence="1 2">
    <name type="scientific">Corynebacterium kalinowskii</name>
    <dbReference type="NCBI Taxonomy" id="2675216"/>
    <lineage>
        <taxon>Bacteria</taxon>
        <taxon>Bacillati</taxon>
        <taxon>Actinomycetota</taxon>
        <taxon>Actinomycetes</taxon>
        <taxon>Mycobacteriales</taxon>
        <taxon>Corynebacteriaceae</taxon>
        <taxon>Corynebacterium</taxon>
    </lineage>
</organism>
<keyword evidence="2" id="KW-1185">Reference proteome</keyword>
<name>A0A6B8VT85_9CORY</name>